<reference evidence="8" key="1">
    <citation type="journal article" date="2014" name="Int. J. Syst. Evol. Microbiol.">
        <title>Complete genome sequence of Corynebacterium casei LMG S-19264T (=DSM 44701T), isolated from a smear-ripened cheese.</title>
        <authorList>
            <consortium name="US DOE Joint Genome Institute (JGI-PGF)"/>
            <person name="Walter F."/>
            <person name="Albersmeier A."/>
            <person name="Kalinowski J."/>
            <person name="Ruckert C."/>
        </authorList>
    </citation>
    <scope>NUCLEOTIDE SEQUENCE</scope>
    <source>
        <strain evidence="8">CGMCC 1.15533</strain>
    </source>
</reference>
<evidence type="ECO:0000256" key="4">
    <source>
        <dbReference type="ARBA" id="ARBA00023172"/>
    </source>
</evidence>
<dbReference type="CDD" id="cd01189">
    <property type="entry name" value="INT_ICEBs1_C_like"/>
    <property type="match status" value="1"/>
</dbReference>
<dbReference type="InterPro" id="IPR044068">
    <property type="entry name" value="CB"/>
</dbReference>
<comment type="similarity">
    <text evidence="1">Belongs to the 'phage' integrase family.</text>
</comment>
<dbReference type="PANTHER" id="PTHR30629">
    <property type="entry name" value="PROPHAGE INTEGRASE"/>
    <property type="match status" value="1"/>
</dbReference>
<evidence type="ECO:0000256" key="3">
    <source>
        <dbReference type="ARBA" id="ARBA00023125"/>
    </source>
</evidence>
<dbReference type="Pfam" id="PF14659">
    <property type="entry name" value="Phage_int_SAM_3"/>
    <property type="match status" value="1"/>
</dbReference>
<dbReference type="PROSITE" id="PS51898">
    <property type="entry name" value="TYR_RECOMBINASE"/>
    <property type="match status" value="1"/>
</dbReference>
<dbReference type="InterPro" id="IPR050808">
    <property type="entry name" value="Phage_Integrase"/>
</dbReference>
<gene>
    <name evidence="8" type="primary">int4</name>
    <name evidence="8" type="ORF">GCM10011510_02980</name>
</gene>
<proteinExistence type="inferred from homology"/>
<dbReference type="InterPro" id="IPR002104">
    <property type="entry name" value="Integrase_catalytic"/>
</dbReference>
<protein>
    <submittedName>
        <fullName evidence="8">Integrase - phage associated</fullName>
    </submittedName>
</protein>
<dbReference type="InterPro" id="IPR013762">
    <property type="entry name" value="Integrase-like_cat_sf"/>
</dbReference>
<organism evidence="8 9">
    <name type="scientific">Streptococcus himalayensis</name>
    <dbReference type="NCBI Taxonomy" id="1888195"/>
    <lineage>
        <taxon>Bacteria</taxon>
        <taxon>Bacillati</taxon>
        <taxon>Bacillota</taxon>
        <taxon>Bacilli</taxon>
        <taxon>Lactobacillales</taxon>
        <taxon>Streptococcaceae</taxon>
        <taxon>Streptococcus</taxon>
    </lineage>
</organism>
<dbReference type="Gene3D" id="1.10.443.10">
    <property type="entry name" value="Intergrase catalytic core"/>
    <property type="match status" value="1"/>
</dbReference>
<dbReference type="InterPro" id="IPR010998">
    <property type="entry name" value="Integrase_recombinase_N"/>
</dbReference>
<evidence type="ECO:0000256" key="5">
    <source>
        <dbReference type="PROSITE-ProRule" id="PRU01248"/>
    </source>
</evidence>
<evidence type="ECO:0000256" key="2">
    <source>
        <dbReference type="ARBA" id="ARBA00022908"/>
    </source>
</evidence>
<dbReference type="SUPFAM" id="SSF56349">
    <property type="entry name" value="DNA breaking-rejoining enzymes"/>
    <property type="match status" value="1"/>
</dbReference>
<dbReference type="OrthoDB" id="9803188at2"/>
<evidence type="ECO:0000313" key="8">
    <source>
        <dbReference type="EMBL" id="GGE25297.1"/>
    </source>
</evidence>
<feature type="domain" description="Core-binding (CB)" evidence="7">
    <location>
        <begin position="68"/>
        <end position="147"/>
    </location>
</feature>
<dbReference type="InterPro" id="IPR004107">
    <property type="entry name" value="Integrase_SAM-like_N"/>
</dbReference>
<dbReference type="Proteomes" id="UP000660801">
    <property type="component" value="Unassembled WGS sequence"/>
</dbReference>
<dbReference type="RefSeq" id="WP_068991689.1">
    <property type="nucleotide sequence ID" value="NZ_BMJN01000003.1"/>
</dbReference>
<dbReference type="PANTHER" id="PTHR30629:SF2">
    <property type="entry name" value="PROPHAGE INTEGRASE INTS-RELATED"/>
    <property type="match status" value="1"/>
</dbReference>
<keyword evidence="3 5" id="KW-0238">DNA-binding</keyword>
<evidence type="ECO:0000259" key="6">
    <source>
        <dbReference type="PROSITE" id="PS51898"/>
    </source>
</evidence>
<dbReference type="PROSITE" id="PS51900">
    <property type="entry name" value="CB"/>
    <property type="match status" value="1"/>
</dbReference>
<evidence type="ECO:0000256" key="1">
    <source>
        <dbReference type="ARBA" id="ARBA00008857"/>
    </source>
</evidence>
<keyword evidence="9" id="KW-1185">Reference proteome</keyword>
<sequence>MKINEIKKKNGTTVFRANIYLGVDRSTGKKVKTNVTARTKTELRKAIKQRQVEFEKNGSTVQKKVSVKTFKELTSLWLDSYKLTVKLQTYKGTVSQLNCHVLPVIGDRKVDKITSSDIQVLINELSTYFENYKAVRSAIRRIFQYGILLGIITLNPARDIILPRSKPKDTSKVKFIEPEHLKDFLDNIEKIQYRRYGLYFEYVLYNLLLSTGLRISEACALEWSDIDLEEGTISVSKTFSRATQLIDTTKTNAGNRTISIDGKTKNTLRLYQVRQRQVFFEHGARASSVVFATPTRKYFDTAIRQHSLDTRCKEAGVPRFTFHAFRHTHASLLLNAGISYKELQYRLGHANISMTLDVYSHLSKDKEKEAVSYFEKAISSL</sequence>
<reference evidence="8" key="2">
    <citation type="submission" date="2020-09" db="EMBL/GenBank/DDBJ databases">
        <authorList>
            <person name="Sun Q."/>
            <person name="Zhou Y."/>
        </authorList>
    </citation>
    <scope>NUCLEOTIDE SEQUENCE</scope>
    <source>
        <strain evidence="8">CGMCC 1.15533</strain>
    </source>
</reference>
<dbReference type="EMBL" id="BMJN01000003">
    <property type="protein sequence ID" value="GGE25297.1"/>
    <property type="molecule type" value="Genomic_DNA"/>
</dbReference>
<feature type="domain" description="Tyr recombinase" evidence="6">
    <location>
        <begin position="171"/>
        <end position="372"/>
    </location>
</feature>
<dbReference type="AlphaFoldDB" id="A0A917A4X3"/>
<dbReference type="Gene3D" id="1.10.150.130">
    <property type="match status" value="1"/>
</dbReference>
<keyword evidence="2" id="KW-0229">DNA integration</keyword>
<name>A0A917A4X3_9STRE</name>
<keyword evidence="4" id="KW-0233">DNA recombination</keyword>
<evidence type="ECO:0000259" key="7">
    <source>
        <dbReference type="PROSITE" id="PS51900"/>
    </source>
</evidence>
<dbReference type="Pfam" id="PF00589">
    <property type="entry name" value="Phage_integrase"/>
    <property type="match status" value="1"/>
</dbReference>
<comment type="caution">
    <text evidence="8">The sequence shown here is derived from an EMBL/GenBank/DDBJ whole genome shotgun (WGS) entry which is preliminary data.</text>
</comment>
<dbReference type="GO" id="GO:0015074">
    <property type="term" value="P:DNA integration"/>
    <property type="evidence" value="ECO:0007669"/>
    <property type="project" value="UniProtKB-KW"/>
</dbReference>
<dbReference type="GO" id="GO:0003677">
    <property type="term" value="F:DNA binding"/>
    <property type="evidence" value="ECO:0007669"/>
    <property type="project" value="UniProtKB-UniRule"/>
</dbReference>
<dbReference type="GO" id="GO:0006310">
    <property type="term" value="P:DNA recombination"/>
    <property type="evidence" value="ECO:0007669"/>
    <property type="project" value="UniProtKB-KW"/>
</dbReference>
<accession>A0A917A4X3</accession>
<dbReference type="InterPro" id="IPR011010">
    <property type="entry name" value="DNA_brk_join_enz"/>
</dbReference>
<evidence type="ECO:0000313" key="9">
    <source>
        <dbReference type="Proteomes" id="UP000660801"/>
    </source>
</evidence>